<dbReference type="GO" id="GO:0003677">
    <property type="term" value="F:DNA binding"/>
    <property type="evidence" value="ECO:0007669"/>
    <property type="project" value="UniProtKB-KW"/>
</dbReference>
<dbReference type="SUPFAM" id="SSF52172">
    <property type="entry name" value="CheY-like"/>
    <property type="match status" value="1"/>
</dbReference>
<feature type="domain" description="Response regulatory" evidence="2">
    <location>
        <begin position="12"/>
        <end position="131"/>
    </location>
</feature>
<evidence type="ECO:0000313" key="4">
    <source>
        <dbReference type="Proteomes" id="UP000578449"/>
    </source>
</evidence>
<protein>
    <submittedName>
        <fullName evidence="3">DNA-binding response OmpR family regulator</fullName>
    </submittedName>
</protein>
<dbReference type="Gene3D" id="3.40.50.2300">
    <property type="match status" value="1"/>
</dbReference>
<proteinExistence type="predicted"/>
<dbReference type="Proteomes" id="UP000578449">
    <property type="component" value="Unassembled WGS sequence"/>
</dbReference>
<dbReference type="SMART" id="SM00448">
    <property type="entry name" value="REC"/>
    <property type="match status" value="1"/>
</dbReference>
<reference evidence="3 4" key="1">
    <citation type="submission" date="2020-08" db="EMBL/GenBank/DDBJ databases">
        <title>Genomic Encyclopedia of Type Strains, Phase IV (KMG-IV): sequencing the most valuable type-strain genomes for metagenomic binning, comparative biology and taxonomic classification.</title>
        <authorList>
            <person name="Goeker M."/>
        </authorList>
    </citation>
    <scope>NUCLEOTIDE SEQUENCE [LARGE SCALE GENOMIC DNA]</scope>
    <source>
        <strain evidence="3 4">DSM 45615</strain>
    </source>
</reference>
<dbReference type="InterPro" id="IPR011006">
    <property type="entry name" value="CheY-like_superfamily"/>
</dbReference>
<evidence type="ECO:0000256" key="1">
    <source>
        <dbReference type="PROSITE-ProRule" id="PRU00169"/>
    </source>
</evidence>
<keyword evidence="1" id="KW-0597">Phosphoprotein</keyword>
<gene>
    <name evidence="3" type="ORF">HNP84_009443</name>
</gene>
<evidence type="ECO:0000259" key="2">
    <source>
        <dbReference type="PROSITE" id="PS50110"/>
    </source>
</evidence>
<dbReference type="InterPro" id="IPR001789">
    <property type="entry name" value="Sig_transdc_resp-reg_receiver"/>
</dbReference>
<dbReference type="GO" id="GO:0000160">
    <property type="term" value="P:phosphorelay signal transduction system"/>
    <property type="evidence" value="ECO:0007669"/>
    <property type="project" value="InterPro"/>
</dbReference>
<keyword evidence="4" id="KW-1185">Reference proteome</keyword>
<name>A0A840PL56_9ACTN</name>
<keyword evidence="3" id="KW-0238">DNA-binding</keyword>
<evidence type="ECO:0000313" key="3">
    <source>
        <dbReference type="EMBL" id="MBB5139679.1"/>
    </source>
</evidence>
<feature type="modified residue" description="4-aspartylphosphate" evidence="1">
    <location>
        <position position="67"/>
    </location>
</feature>
<dbReference type="PROSITE" id="PS50110">
    <property type="entry name" value="RESPONSE_REGULATORY"/>
    <property type="match status" value="1"/>
</dbReference>
<comment type="caution">
    <text evidence="3">The sequence shown here is derived from an EMBL/GenBank/DDBJ whole genome shotgun (WGS) entry which is preliminary data.</text>
</comment>
<accession>A0A840PL56</accession>
<dbReference type="EMBL" id="JACHGN010000032">
    <property type="protein sequence ID" value="MBB5139679.1"/>
    <property type="molecule type" value="Genomic_DNA"/>
</dbReference>
<organism evidence="3 4">
    <name type="scientific">Thermocatellispora tengchongensis</name>
    <dbReference type="NCBI Taxonomy" id="1073253"/>
    <lineage>
        <taxon>Bacteria</taxon>
        <taxon>Bacillati</taxon>
        <taxon>Actinomycetota</taxon>
        <taxon>Actinomycetes</taxon>
        <taxon>Streptosporangiales</taxon>
        <taxon>Streptosporangiaceae</taxon>
        <taxon>Thermocatellispora</taxon>
    </lineage>
</organism>
<sequence>MASDAGTDEKMRVLVYSDDAATREKVRLAIGRRPAVDVPFVEVVECATQPKCVQYLDSGEIDVAVLDGEARPAGGMGVARQAKDEVYDCPPILLIVARRDDRWLATWSRADAVIGQPIDPVALADAVAGLMRQRLASRGSLTTR</sequence>
<dbReference type="AlphaFoldDB" id="A0A840PL56"/>